<protein>
    <recommendedName>
        <fullName evidence="4">Secreted protein</fullName>
    </recommendedName>
</protein>
<keyword evidence="1" id="KW-0732">Signal</keyword>
<gene>
    <name evidence="2" type="ORF">MSPICULIGERA_LOCUS8980</name>
</gene>
<evidence type="ECO:0000256" key="1">
    <source>
        <dbReference type="SAM" id="SignalP"/>
    </source>
</evidence>
<feature type="non-terminal residue" evidence="2">
    <location>
        <position position="1"/>
    </location>
</feature>
<accession>A0AA36CL41</accession>
<evidence type="ECO:0008006" key="4">
    <source>
        <dbReference type="Google" id="ProtNLM"/>
    </source>
</evidence>
<dbReference type="AlphaFoldDB" id="A0AA36CL41"/>
<evidence type="ECO:0000313" key="2">
    <source>
        <dbReference type="EMBL" id="CAJ0570543.1"/>
    </source>
</evidence>
<dbReference type="EMBL" id="CATQJA010002384">
    <property type="protein sequence ID" value="CAJ0570543.1"/>
    <property type="molecule type" value="Genomic_DNA"/>
</dbReference>
<proteinExistence type="predicted"/>
<evidence type="ECO:0000313" key="3">
    <source>
        <dbReference type="Proteomes" id="UP001177023"/>
    </source>
</evidence>
<comment type="caution">
    <text evidence="2">The sequence shown here is derived from an EMBL/GenBank/DDBJ whole genome shotgun (WGS) entry which is preliminary data.</text>
</comment>
<sequence>MMTSLSLALSFMVFIRARRCLLLLHNSHSWFARQFCRRKGPKFAGLLNRPRPFSGKRMCYGAGVGLIVVSKMLNSPDGEYYERWLCDR</sequence>
<feature type="signal peptide" evidence="1">
    <location>
        <begin position="1"/>
        <end position="17"/>
    </location>
</feature>
<reference evidence="2" key="1">
    <citation type="submission" date="2023-06" db="EMBL/GenBank/DDBJ databases">
        <authorList>
            <person name="Delattre M."/>
        </authorList>
    </citation>
    <scope>NUCLEOTIDE SEQUENCE</scope>
    <source>
        <strain evidence="2">AF72</strain>
    </source>
</reference>
<organism evidence="2 3">
    <name type="scientific">Mesorhabditis spiculigera</name>
    <dbReference type="NCBI Taxonomy" id="96644"/>
    <lineage>
        <taxon>Eukaryota</taxon>
        <taxon>Metazoa</taxon>
        <taxon>Ecdysozoa</taxon>
        <taxon>Nematoda</taxon>
        <taxon>Chromadorea</taxon>
        <taxon>Rhabditida</taxon>
        <taxon>Rhabditina</taxon>
        <taxon>Rhabditomorpha</taxon>
        <taxon>Rhabditoidea</taxon>
        <taxon>Rhabditidae</taxon>
        <taxon>Mesorhabditinae</taxon>
        <taxon>Mesorhabditis</taxon>
    </lineage>
</organism>
<name>A0AA36CL41_9BILA</name>
<dbReference type="Proteomes" id="UP001177023">
    <property type="component" value="Unassembled WGS sequence"/>
</dbReference>
<feature type="chain" id="PRO_5041449336" description="Secreted protein" evidence="1">
    <location>
        <begin position="18"/>
        <end position="88"/>
    </location>
</feature>
<keyword evidence="3" id="KW-1185">Reference proteome</keyword>